<sequence>MVDFKVYPNWSNSDPISGVDRDRMREKERQARAARAQMNSASERESECRSAPLFGGPVRVSPSDDEVSQVIQSKFGKFDIIKDDLLEEPGRYLGSDCFPPASPGPSPASKQQEFKKPPNQSHHSNNHHGAARSNFVKPSDGKPNYGGRGQNYYYQGQPVKHGTGGSGNGDHRSNGLLLPPKNLPPPPPPPPP</sequence>
<organism evidence="2">
    <name type="scientific">Clastoptera arizonana</name>
    <name type="common">Arizona spittle bug</name>
    <dbReference type="NCBI Taxonomy" id="38151"/>
    <lineage>
        <taxon>Eukaryota</taxon>
        <taxon>Metazoa</taxon>
        <taxon>Ecdysozoa</taxon>
        <taxon>Arthropoda</taxon>
        <taxon>Hexapoda</taxon>
        <taxon>Insecta</taxon>
        <taxon>Pterygota</taxon>
        <taxon>Neoptera</taxon>
        <taxon>Paraneoptera</taxon>
        <taxon>Hemiptera</taxon>
        <taxon>Auchenorrhyncha</taxon>
        <taxon>Cercopoidea</taxon>
        <taxon>Clastopteridae</taxon>
        <taxon>Clastoptera</taxon>
    </lineage>
</organism>
<feature type="region of interest" description="Disordered" evidence="1">
    <location>
        <begin position="91"/>
        <end position="192"/>
    </location>
</feature>
<proteinExistence type="predicted"/>
<dbReference type="Gene3D" id="6.10.250.2670">
    <property type="match status" value="1"/>
</dbReference>
<dbReference type="EMBL" id="GEDC01000166">
    <property type="protein sequence ID" value="JAS37132.1"/>
    <property type="molecule type" value="Transcribed_RNA"/>
</dbReference>
<reference evidence="2" key="1">
    <citation type="submission" date="2015-12" db="EMBL/GenBank/DDBJ databases">
        <title>De novo transcriptome assembly of four potential Pierce s Disease insect vectors from Arizona vineyards.</title>
        <authorList>
            <person name="Tassone E.E."/>
        </authorList>
    </citation>
    <scope>NUCLEOTIDE SEQUENCE</scope>
</reference>
<evidence type="ECO:0000313" key="2">
    <source>
        <dbReference type="EMBL" id="JAS37132.1"/>
    </source>
</evidence>
<feature type="compositionally biased region" description="Basic and acidic residues" evidence="1">
    <location>
        <begin position="19"/>
        <end position="31"/>
    </location>
</feature>
<evidence type="ECO:0000256" key="1">
    <source>
        <dbReference type="SAM" id="MobiDB-lite"/>
    </source>
</evidence>
<feature type="region of interest" description="Disordered" evidence="1">
    <location>
        <begin position="1"/>
        <end position="64"/>
    </location>
</feature>
<accession>A0A1B6EGR8</accession>
<name>A0A1B6EGR8_9HEMI</name>
<gene>
    <name evidence="2" type="ORF">g.16809</name>
</gene>
<feature type="compositionally biased region" description="Pro residues" evidence="1">
    <location>
        <begin position="181"/>
        <end position="192"/>
    </location>
</feature>
<feature type="non-terminal residue" evidence="2">
    <location>
        <position position="192"/>
    </location>
</feature>
<protein>
    <submittedName>
        <fullName evidence="2">Uncharacterized protein</fullName>
    </submittedName>
</protein>
<dbReference type="AlphaFoldDB" id="A0A1B6EGR8"/>